<keyword evidence="4" id="KW-1133">Transmembrane helix</keyword>
<feature type="region of interest" description="Disordered" evidence="3">
    <location>
        <begin position="281"/>
        <end position="310"/>
    </location>
</feature>
<keyword evidence="4" id="KW-0472">Membrane</keyword>
<keyword evidence="4" id="KW-0812">Transmembrane</keyword>
<accession>A0A4P9XH20</accession>
<dbReference type="GO" id="GO:0005634">
    <property type="term" value="C:nucleus"/>
    <property type="evidence" value="ECO:0007669"/>
    <property type="project" value="TreeGrafter"/>
</dbReference>
<feature type="compositionally biased region" description="Basic residues" evidence="3">
    <location>
        <begin position="182"/>
        <end position="192"/>
    </location>
</feature>
<dbReference type="PROSITE" id="PS50011">
    <property type="entry name" value="PROTEIN_KINASE_DOM"/>
    <property type="match status" value="1"/>
</dbReference>
<dbReference type="STRING" id="78915.A0A4P9XH20"/>
<evidence type="ECO:0000256" key="2">
    <source>
        <dbReference type="ARBA" id="ARBA00022840"/>
    </source>
</evidence>
<evidence type="ECO:0000313" key="7">
    <source>
        <dbReference type="Proteomes" id="UP000271241"/>
    </source>
</evidence>
<dbReference type="InterPro" id="IPR011498">
    <property type="entry name" value="Kelch_2"/>
</dbReference>
<dbReference type="Pfam" id="PF07646">
    <property type="entry name" value="Kelch_2"/>
    <property type="match status" value="1"/>
</dbReference>
<feature type="transmembrane region" description="Helical" evidence="4">
    <location>
        <begin position="62"/>
        <end position="84"/>
    </location>
</feature>
<evidence type="ECO:0000256" key="1">
    <source>
        <dbReference type="ARBA" id="ARBA00022741"/>
    </source>
</evidence>
<keyword evidence="6" id="KW-0808">Transferase</keyword>
<reference evidence="7" key="1">
    <citation type="journal article" date="2018" name="Nat. Microbiol.">
        <title>Leveraging single-cell genomics to expand the fungal tree of life.</title>
        <authorList>
            <person name="Ahrendt S.R."/>
            <person name="Quandt C.A."/>
            <person name="Ciobanu D."/>
            <person name="Clum A."/>
            <person name="Salamov A."/>
            <person name="Andreopoulos B."/>
            <person name="Cheng J.F."/>
            <person name="Woyke T."/>
            <person name="Pelin A."/>
            <person name="Henrissat B."/>
            <person name="Reynolds N.K."/>
            <person name="Benny G.L."/>
            <person name="Smith M.E."/>
            <person name="James T.Y."/>
            <person name="Grigoriev I.V."/>
        </authorList>
    </citation>
    <scope>NUCLEOTIDE SEQUENCE [LARGE SCALE GENOMIC DNA]</scope>
    <source>
        <strain evidence="7">RSA 1356</strain>
    </source>
</reference>
<keyword evidence="6" id="KW-0418">Kinase</keyword>
<keyword evidence="1" id="KW-0547">Nucleotide-binding</keyword>
<name>A0A4P9XH20_9FUNG</name>
<evidence type="ECO:0000313" key="6">
    <source>
        <dbReference type="EMBL" id="RKP04480.1"/>
    </source>
</evidence>
<evidence type="ECO:0000256" key="3">
    <source>
        <dbReference type="SAM" id="MobiDB-lite"/>
    </source>
</evidence>
<evidence type="ECO:0000256" key="4">
    <source>
        <dbReference type="SAM" id="Phobius"/>
    </source>
</evidence>
<feature type="domain" description="Protein kinase" evidence="5">
    <location>
        <begin position="441"/>
        <end position="729"/>
    </location>
</feature>
<gene>
    <name evidence="6" type="ORF">THASP1DRAFT_33750</name>
</gene>
<dbReference type="Pfam" id="PF00069">
    <property type="entry name" value="Pkinase"/>
    <property type="match status" value="1"/>
</dbReference>
<dbReference type="Gene3D" id="1.10.510.10">
    <property type="entry name" value="Transferase(Phosphotransferase) domain 1"/>
    <property type="match status" value="1"/>
</dbReference>
<feature type="compositionally biased region" description="Low complexity" evidence="3">
    <location>
        <begin position="146"/>
        <end position="162"/>
    </location>
</feature>
<dbReference type="SMART" id="SM00220">
    <property type="entry name" value="S_TKc"/>
    <property type="match status" value="1"/>
</dbReference>
<feature type="compositionally biased region" description="Polar residues" evidence="3">
    <location>
        <begin position="233"/>
        <end position="249"/>
    </location>
</feature>
<dbReference type="InterPro" id="IPR000719">
    <property type="entry name" value="Prot_kinase_dom"/>
</dbReference>
<dbReference type="Proteomes" id="UP000271241">
    <property type="component" value="Unassembled WGS sequence"/>
</dbReference>
<proteinExistence type="predicted"/>
<dbReference type="SUPFAM" id="SSF50965">
    <property type="entry name" value="Galactose oxidase, central domain"/>
    <property type="match status" value="1"/>
</dbReference>
<feature type="compositionally biased region" description="Basic and acidic residues" evidence="3">
    <location>
        <begin position="360"/>
        <end position="369"/>
    </location>
</feature>
<evidence type="ECO:0000259" key="5">
    <source>
        <dbReference type="PROSITE" id="PS50011"/>
    </source>
</evidence>
<organism evidence="6 7">
    <name type="scientific">Thamnocephalis sphaerospora</name>
    <dbReference type="NCBI Taxonomy" id="78915"/>
    <lineage>
        <taxon>Eukaryota</taxon>
        <taxon>Fungi</taxon>
        <taxon>Fungi incertae sedis</taxon>
        <taxon>Zoopagomycota</taxon>
        <taxon>Zoopagomycotina</taxon>
        <taxon>Zoopagomycetes</taxon>
        <taxon>Zoopagales</taxon>
        <taxon>Sigmoideomycetaceae</taxon>
        <taxon>Thamnocephalis</taxon>
    </lineage>
</organism>
<dbReference type="AlphaFoldDB" id="A0A4P9XH20"/>
<dbReference type="EMBL" id="KZ993697">
    <property type="protein sequence ID" value="RKP04480.1"/>
    <property type="molecule type" value="Genomic_DNA"/>
</dbReference>
<feature type="region of interest" description="Disordered" evidence="3">
    <location>
        <begin position="114"/>
        <end position="206"/>
    </location>
</feature>
<dbReference type="GO" id="GO:0004674">
    <property type="term" value="F:protein serine/threonine kinase activity"/>
    <property type="evidence" value="ECO:0007669"/>
    <property type="project" value="TreeGrafter"/>
</dbReference>
<dbReference type="OrthoDB" id="45365at2759"/>
<sequence length="729" mass="76771">MGHTAVSQGERILIWGGLGAEDDTRIYALDTDTWSWSYAGPDSVLPPPGNGDDASDDTNGTVVTVIAIVCSLVGLLAIVVLAIIGMRKRRAQRKEKECAEPAAIVGMRVDSTTSRGSFPVGSEARESVVSARSQGTQQSSVTTPLTGGMACAGATSATSTASLHEEHRTRQPEGSLAAAALHARRAHRRRAATTRTGDAEQEDDDDLDRWTFASSISFGQRTAVPTIAAASAVTNGSATSLGRSGQSATDPRAVRYLPPAGVLPRSRSVSQAMLQASAPSMVSVASGGTPSAQSTPLAHSTSPPSSPHMSAMLTSGGSIAGMISPLDQIARLRLNQMRRVDGALDAAAAGGADDAASDSSSRKSGDGPKEMVQVRSGDARESVEGFLMGSIGGRSVMGASPLPEPDIATDGEPGPVRRRHTIRIGNDVLERGTVLFNRYIIDDHPLPLVGDKTMVVFAADDTAGELVAIKLFELRGAWEREYIALRFLRGPQVAALRNIYNLADERTGSERYVIVTERYGHRLHDVLQADPANMADASIAAGDAPEPLDAEARAPVARSVANCLAVCHAHGIIVGDFSPKSLAQQSDGEAQYKLVALEHANQAGLPFCVSTTKLTRYSAPEVVEAVRAQTELLYAATIDLWALGCILYEILAGKPLFDASIDDEELLTFIVTASPGCKLGGVMWTEDGVLMADDLPLRVPDESAQLAIASLLSRDPNCRLAAIEVLKSI</sequence>
<dbReference type="PANTHER" id="PTHR24056">
    <property type="entry name" value="CELL DIVISION PROTEIN KINASE"/>
    <property type="match status" value="1"/>
</dbReference>
<dbReference type="InterPro" id="IPR050108">
    <property type="entry name" value="CDK"/>
</dbReference>
<feature type="compositionally biased region" description="Polar residues" evidence="3">
    <location>
        <begin position="130"/>
        <end position="145"/>
    </location>
</feature>
<feature type="compositionally biased region" description="Low complexity" evidence="3">
    <location>
        <begin position="348"/>
        <end position="359"/>
    </location>
</feature>
<dbReference type="SUPFAM" id="SSF56112">
    <property type="entry name" value="Protein kinase-like (PK-like)"/>
    <property type="match status" value="1"/>
</dbReference>
<feature type="region of interest" description="Disordered" evidence="3">
    <location>
        <begin position="233"/>
        <end position="252"/>
    </location>
</feature>
<feature type="region of interest" description="Disordered" evidence="3">
    <location>
        <begin position="348"/>
        <end position="379"/>
    </location>
</feature>
<dbReference type="InterPro" id="IPR011043">
    <property type="entry name" value="Gal_Oxase/kelch_b-propeller"/>
</dbReference>
<dbReference type="GO" id="GO:0005524">
    <property type="term" value="F:ATP binding"/>
    <property type="evidence" value="ECO:0007669"/>
    <property type="project" value="UniProtKB-KW"/>
</dbReference>
<dbReference type="InterPro" id="IPR011009">
    <property type="entry name" value="Kinase-like_dom_sf"/>
</dbReference>
<keyword evidence="7" id="KW-1185">Reference proteome</keyword>
<keyword evidence="2" id="KW-0067">ATP-binding</keyword>
<protein>
    <submittedName>
        <fullName evidence="6">Kinase-like domain-containing protein</fullName>
    </submittedName>
</protein>
<feature type="compositionally biased region" description="Low complexity" evidence="3">
    <location>
        <begin position="294"/>
        <end position="310"/>
    </location>
</feature>